<evidence type="ECO:0000313" key="2">
    <source>
        <dbReference type="EnsemblMetazoa" id="CLYHEMP005940.1"/>
    </source>
</evidence>
<evidence type="ECO:0000313" key="3">
    <source>
        <dbReference type="Proteomes" id="UP000594262"/>
    </source>
</evidence>
<feature type="region of interest" description="Disordered" evidence="1">
    <location>
        <begin position="79"/>
        <end position="142"/>
    </location>
</feature>
<feature type="compositionally biased region" description="Basic and acidic residues" evidence="1">
    <location>
        <begin position="112"/>
        <end position="122"/>
    </location>
</feature>
<accession>A0A7M5U409</accession>
<protein>
    <submittedName>
        <fullName evidence="2">Uncharacterized protein</fullName>
    </submittedName>
</protein>
<proteinExistence type="predicted"/>
<evidence type="ECO:0000256" key="1">
    <source>
        <dbReference type="SAM" id="MobiDB-lite"/>
    </source>
</evidence>
<organism evidence="2 3">
    <name type="scientific">Clytia hemisphaerica</name>
    <dbReference type="NCBI Taxonomy" id="252671"/>
    <lineage>
        <taxon>Eukaryota</taxon>
        <taxon>Metazoa</taxon>
        <taxon>Cnidaria</taxon>
        <taxon>Hydrozoa</taxon>
        <taxon>Hydroidolina</taxon>
        <taxon>Leptothecata</taxon>
        <taxon>Obeliida</taxon>
        <taxon>Clytiidae</taxon>
        <taxon>Clytia</taxon>
    </lineage>
</organism>
<reference evidence="2" key="1">
    <citation type="submission" date="2021-01" db="UniProtKB">
        <authorList>
            <consortium name="EnsemblMetazoa"/>
        </authorList>
    </citation>
    <scope>IDENTIFICATION</scope>
</reference>
<dbReference type="EnsemblMetazoa" id="CLYHEMT005940.1">
    <property type="protein sequence ID" value="CLYHEMP005940.1"/>
    <property type="gene ID" value="CLYHEMG005940"/>
</dbReference>
<feature type="compositionally biased region" description="Polar residues" evidence="1">
    <location>
        <begin position="94"/>
        <end position="111"/>
    </location>
</feature>
<dbReference type="Proteomes" id="UP000594262">
    <property type="component" value="Unplaced"/>
</dbReference>
<dbReference type="AlphaFoldDB" id="A0A7M5U409"/>
<sequence>MASFQKDGVLYDPLLSISRSVDKAVNKNKDIARTNNHTVAELEKEKLRSLREITRMQESLVSCGISGSNKKRLTKYASFDESYKRNEQKPPFQRKTSSTNDGKQIEQISSINDRKRSNTFHETRRKSSKTKNPILKSTPLQG</sequence>
<keyword evidence="3" id="KW-1185">Reference proteome</keyword>
<name>A0A7M5U409_9CNID</name>